<dbReference type="EMBL" id="CP019082">
    <property type="protein sequence ID" value="APW60778.1"/>
    <property type="molecule type" value="Genomic_DNA"/>
</dbReference>
<organism evidence="1 2">
    <name type="scientific">Paludisphaera borealis</name>
    <dbReference type="NCBI Taxonomy" id="1387353"/>
    <lineage>
        <taxon>Bacteria</taxon>
        <taxon>Pseudomonadati</taxon>
        <taxon>Planctomycetota</taxon>
        <taxon>Planctomycetia</taxon>
        <taxon>Isosphaerales</taxon>
        <taxon>Isosphaeraceae</taxon>
        <taxon>Paludisphaera</taxon>
    </lineage>
</organism>
<keyword evidence="2" id="KW-1185">Reference proteome</keyword>
<accession>A0A1U7CPE1</accession>
<sequence length="78" mass="8597">MQTQQDRVIVTMGATAHGVCVHHHDFPEVRAEGQSPKEAAAHLANKLAAAMDTALTEWRRQSITQAITDVNDYVNREG</sequence>
<proteinExistence type="predicted"/>
<dbReference type="RefSeq" id="WP_076345646.1">
    <property type="nucleotide sequence ID" value="NZ_CP019082.1"/>
</dbReference>
<gene>
    <name evidence="1" type="ORF">BSF38_02267</name>
</gene>
<protein>
    <submittedName>
        <fullName evidence="1">Uncharacterized protein</fullName>
    </submittedName>
</protein>
<name>A0A1U7CPE1_9BACT</name>
<reference evidence="2" key="1">
    <citation type="submission" date="2016-12" db="EMBL/GenBank/DDBJ databases">
        <title>Comparative genomics of four Isosphaeraceae planctomycetes: a common pool of plasmids and glycoside hydrolase genes.</title>
        <authorList>
            <person name="Ivanova A."/>
        </authorList>
    </citation>
    <scope>NUCLEOTIDE SEQUENCE [LARGE SCALE GENOMIC DNA]</scope>
    <source>
        <strain evidence="2">PX4</strain>
    </source>
</reference>
<evidence type="ECO:0000313" key="2">
    <source>
        <dbReference type="Proteomes" id="UP000186309"/>
    </source>
</evidence>
<dbReference type="OrthoDB" id="288175at2"/>
<dbReference type="STRING" id="1387353.BSF38_02267"/>
<dbReference type="AlphaFoldDB" id="A0A1U7CPE1"/>
<dbReference type="Proteomes" id="UP000186309">
    <property type="component" value="Chromosome"/>
</dbReference>
<evidence type="ECO:0000313" key="1">
    <source>
        <dbReference type="EMBL" id="APW60778.1"/>
    </source>
</evidence>
<dbReference type="KEGG" id="pbor:BSF38_02267"/>